<keyword evidence="11" id="KW-1185">Reference proteome</keyword>
<dbReference type="AlphaFoldDB" id="A0AAE0NHQ8"/>
<keyword evidence="6 8" id="KW-0472">Membrane</keyword>
<reference evidence="10" key="2">
    <citation type="submission" date="2023-06" db="EMBL/GenBank/DDBJ databases">
        <authorList>
            <consortium name="Lawrence Berkeley National Laboratory"/>
            <person name="Haridas S."/>
            <person name="Hensen N."/>
            <person name="Bonometti L."/>
            <person name="Westerberg I."/>
            <person name="Brannstrom I.O."/>
            <person name="Guillou S."/>
            <person name="Cros-Aarteil S."/>
            <person name="Calhoun S."/>
            <person name="Kuo A."/>
            <person name="Mondo S."/>
            <person name="Pangilinan J."/>
            <person name="Riley R."/>
            <person name="LaButti K."/>
            <person name="Andreopoulos B."/>
            <person name="Lipzen A."/>
            <person name="Chen C."/>
            <person name="Yanf M."/>
            <person name="Daum C."/>
            <person name="Ng V."/>
            <person name="Clum A."/>
            <person name="Steindorff A."/>
            <person name="Ohm R."/>
            <person name="Martin F."/>
            <person name="Silar P."/>
            <person name="Natvig D."/>
            <person name="Lalanne C."/>
            <person name="Gautier V."/>
            <person name="Ament-velasquez S.L."/>
            <person name="Kruys A."/>
            <person name="Hutchinson M.I."/>
            <person name="Powell A.J."/>
            <person name="Barry K."/>
            <person name="Miller A.N."/>
            <person name="Grigoriev I.V."/>
            <person name="Debuchy R."/>
            <person name="Gladieux P."/>
            <person name="Thoren M.H."/>
            <person name="Johannesson H."/>
        </authorList>
    </citation>
    <scope>NUCLEOTIDE SEQUENCE</scope>
    <source>
        <strain evidence="10">CBS 232.78</strain>
    </source>
</reference>
<dbReference type="PANTHER" id="PTHR43341">
    <property type="entry name" value="AMINO ACID PERMEASE"/>
    <property type="match status" value="1"/>
</dbReference>
<feature type="transmembrane region" description="Helical" evidence="8">
    <location>
        <begin position="275"/>
        <end position="296"/>
    </location>
</feature>
<evidence type="ECO:0000256" key="6">
    <source>
        <dbReference type="ARBA" id="ARBA00023136"/>
    </source>
</evidence>
<dbReference type="PIRSF" id="PIRSF006060">
    <property type="entry name" value="AA_transporter"/>
    <property type="match status" value="1"/>
</dbReference>
<evidence type="ECO:0000256" key="4">
    <source>
        <dbReference type="ARBA" id="ARBA00022970"/>
    </source>
</evidence>
<evidence type="ECO:0000313" key="10">
    <source>
        <dbReference type="EMBL" id="KAK3381753.1"/>
    </source>
</evidence>
<dbReference type="EMBL" id="JAULSW010000005">
    <property type="protein sequence ID" value="KAK3381753.1"/>
    <property type="molecule type" value="Genomic_DNA"/>
</dbReference>
<keyword evidence="2" id="KW-0813">Transport</keyword>
<comment type="caution">
    <text evidence="10">The sequence shown here is derived from an EMBL/GenBank/DDBJ whole genome shotgun (WGS) entry which is preliminary data.</text>
</comment>
<feature type="transmembrane region" description="Helical" evidence="8">
    <location>
        <begin position="528"/>
        <end position="547"/>
    </location>
</feature>
<dbReference type="Gene3D" id="1.20.1740.10">
    <property type="entry name" value="Amino acid/polyamine transporter I"/>
    <property type="match status" value="1"/>
</dbReference>
<feature type="domain" description="Amino acid permease/ SLC12A" evidence="9">
    <location>
        <begin position="60"/>
        <end position="492"/>
    </location>
</feature>
<dbReference type="GO" id="GO:0015171">
    <property type="term" value="F:amino acid transmembrane transporter activity"/>
    <property type="evidence" value="ECO:0007669"/>
    <property type="project" value="TreeGrafter"/>
</dbReference>
<organism evidence="10 11">
    <name type="scientific">Podospora didyma</name>
    <dbReference type="NCBI Taxonomy" id="330526"/>
    <lineage>
        <taxon>Eukaryota</taxon>
        <taxon>Fungi</taxon>
        <taxon>Dikarya</taxon>
        <taxon>Ascomycota</taxon>
        <taxon>Pezizomycotina</taxon>
        <taxon>Sordariomycetes</taxon>
        <taxon>Sordariomycetidae</taxon>
        <taxon>Sordariales</taxon>
        <taxon>Podosporaceae</taxon>
        <taxon>Podospora</taxon>
    </lineage>
</organism>
<dbReference type="Proteomes" id="UP001285441">
    <property type="component" value="Unassembled WGS sequence"/>
</dbReference>
<feature type="transmembrane region" description="Helical" evidence="8">
    <location>
        <begin position="63"/>
        <end position="85"/>
    </location>
</feature>
<dbReference type="PANTHER" id="PTHR43341:SF35">
    <property type="entry name" value="ACID TRANSPORTER, PUTATIVE-RELATED"/>
    <property type="match status" value="1"/>
</dbReference>
<dbReference type="Pfam" id="PF00324">
    <property type="entry name" value="AA_permease"/>
    <property type="match status" value="1"/>
</dbReference>
<dbReference type="InterPro" id="IPR004840">
    <property type="entry name" value="Amino_acid_permease_CS"/>
</dbReference>
<feature type="transmembrane region" description="Helical" evidence="8">
    <location>
        <begin position="465"/>
        <end position="485"/>
    </location>
</feature>
<feature type="transmembrane region" description="Helical" evidence="8">
    <location>
        <begin position="428"/>
        <end position="445"/>
    </location>
</feature>
<feature type="transmembrane region" description="Helical" evidence="8">
    <location>
        <begin position="189"/>
        <end position="208"/>
    </location>
</feature>
<evidence type="ECO:0000256" key="3">
    <source>
        <dbReference type="ARBA" id="ARBA00022692"/>
    </source>
</evidence>
<evidence type="ECO:0000256" key="5">
    <source>
        <dbReference type="ARBA" id="ARBA00022989"/>
    </source>
</evidence>
<dbReference type="PROSITE" id="PS00218">
    <property type="entry name" value="AMINO_ACID_PERMEASE_1"/>
    <property type="match status" value="1"/>
</dbReference>
<keyword evidence="4" id="KW-0029">Amino-acid transport</keyword>
<evidence type="ECO:0000256" key="2">
    <source>
        <dbReference type="ARBA" id="ARBA00022448"/>
    </source>
</evidence>
<reference evidence="10" key="1">
    <citation type="journal article" date="2023" name="Mol. Phylogenet. Evol.">
        <title>Genome-scale phylogeny and comparative genomics of the fungal order Sordariales.</title>
        <authorList>
            <person name="Hensen N."/>
            <person name="Bonometti L."/>
            <person name="Westerberg I."/>
            <person name="Brannstrom I.O."/>
            <person name="Guillou S."/>
            <person name="Cros-Aarteil S."/>
            <person name="Calhoun S."/>
            <person name="Haridas S."/>
            <person name="Kuo A."/>
            <person name="Mondo S."/>
            <person name="Pangilinan J."/>
            <person name="Riley R."/>
            <person name="LaButti K."/>
            <person name="Andreopoulos B."/>
            <person name="Lipzen A."/>
            <person name="Chen C."/>
            <person name="Yan M."/>
            <person name="Daum C."/>
            <person name="Ng V."/>
            <person name="Clum A."/>
            <person name="Steindorff A."/>
            <person name="Ohm R.A."/>
            <person name="Martin F."/>
            <person name="Silar P."/>
            <person name="Natvig D.O."/>
            <person name="Lalanne C."/>
            <person name="Gautier V."/>
            <person name="Ament-Velasquez S.L."/>
            <person name="Kruys A."/>
            <person name="Hutchinson M.I."/>
            <person name="Powell A.J."/>
            <person name="Barry K."/>
            <person name="Miller A.N."/>
            <person name="Grigoriev I.V."/>
            <person name="Debuchy R."/>
            <person name="Gladieux P."/>
            <person name="Hiltunen Thoren M."/>
            <person name="Johannesson H."/>
        </authorList>
    </citation>
    <scope>NUCLEOTIDE SEQUENCE</scope>
    <source>
        <strain evidence="10">CBS 232.78</strain>
    </source>
</reference>
<protein>
    <submittedName>
        <fullName evidence="10">Amino acid permease-domain-containing protein</fullName>
    </submittedName>
</protein>
<evidence type="ECO:0000256" key="7">
    <source>
        <dbReference type="SAM" id="MobiDB-lite"/>
    </source>
</evidence>
<keyword evidence="3 8" id="KW-0812">Transmembrane</keyword>
<evidence type="ECO:0000256" key="1">
    <source>
        <dbReference type="ARBA" id="ARBA00004141"/>
    </source>
</evidence>
<gene>
    <name evidence="10" type="ORF">B0H63DRAFT_213549</name>
</gene>
<feature type="transmembrane region" description="Helical" evidence="8">
    <location>
        <begin position="215"/>
        <end position="235"/>
    </location>
</feature>
<feature type="transmembrane region" description="Helical" evidence="8">
    <location>
        <begin position="317"/>
        <end position="334"/>
    </location>
</feature>
<feature type="transmembrane region" description="Helical" evidence="8">
    <location>
        <begin position="91"/>
        <end position="117"/>
    </location>
</feature>
<evidence type="ECO:0000259" key="9">
    <source>
        <dbReference type="Pfam" id="PF00324"/>
    </source>
</evidence>
<keyword evidence="5 8" id="KW-1133">Transmembrane helix</keyword>
<feature type="transmembrane region" description="Helical" evidence="8">
    <location>
        <begin position="559"/>
        <end position="578"/>
    </location>
</feature>
<accession>A0AAE0NHQ8</accession>
<feature type="region of interest" description="Disordered" evidence="7">
    <location>
        <begin position="16"/>
        <end position="39"/>
    </location>
</feature>
<dbReference type="InterPro" id="IPR004841">
    <property type="entry name" value="AA-permease/SLC12A_dom"/>
</dbReference>
<sequence>MASQGHDSIMELQDYPQEGDGLGVDDPGYGNGSRTPTTEMTAVPTYAPQTELKRTLKERHVNMIGFSFVLGVGLFLSAGKIIFMAGPGLAVVAYLVTGTLIWSIMATMGEMTALYPVKGPTFEFTRRFVGNSVGYASAWMLWFSYVVVCAAEILAITEIFRFKVSDEYLTSVGYPSPVEWGNVRGWDPALWVGIFLVIILLVNLLPVRQYGRLEYIFGSVKISFLVALIMINIVLSARQGLDSGNKAYECGFGSSNFTVKASNLQLITGPQGTLAAFWTAIVTCFFSMMGWEVIFLTAPENKHLERRETIKISTRKMALRIIILYSLAVLTVGFNLRCNDPIIKDLYLNGVTGGNSSAFVLAAIYRNVPFLPHFFNGFFIFSACTTGINSIYSASRILHAIASLPDAWPRWGWVESVRTRLEQTRHHVPMTAVLASWFVGFMAFMSRKPDEGQIKSQTAQRLERLTTVATTASLIVYALNCFTFLKFYKELGLIRDGHRDAELGITADERFKFGRKNLQYPYRSHLQWLRALYALIFCLLLLLFQGWRSVYSPFDAEDFVASYIAIPIFIVLSAAYFVKPRGRQQDRLHGLTTIGPSVVPDPHVRRGRLVIHGGSGTKAAKREVVAVLEWIWVWLK</sequence>
<dbReference type="InterPro" id="IPR050524">
    <property type="entry name" value="APC_YAT"/>
</dbReference>
<feature type="transmembrane region" description="Helical" evidence="8">
    <location>
        <begin position="138"/>
        <end position="160"/>
    </location>
</feature>
<dbReference type="GO" id="GO:0016020">
    <property type="term" value="C:membrane"/>
    <property type="evidence" value="ECO:0007669"/>
    <property type="project" value="UniProtKB-SubCell"/>
</dbReference>
<proteinExistence type="predicted"/>
<evidence type="ECO:0000313" key="11">
    <source>
        <dbReference type="Proteomes" id="UP001285441"/>
    </source>
</evidence>
<name>A0AAE0NHQ8_9PEZI</name>
<comment type="subcellular location">
    <subcellularLocation>
        <location evidence="1">Membrane</location>
        <topology evidence="1">Multi-pass membrane protein</topology>
    </subcellularLocation>
</comment>
<evidence type="ECO:0000256" key="8">
    <source>
        <dbReference type="SAM" id="Phobius"/>
    </source>
</evidence>